<dbReference type="AlphaFoldDB" id="A0AAD7Q0Y8"/>
<proteinExistence type="predicted"/>
<gene>
    <name evidence="2" type="ORF">O6P43_010592</name>
</gene>
<accession>A0AAD7Q0Y8</accession>
<feature type="region of interest" description="Disordered" evidence="1">
    <location>
        <begin position="58"/>
        <end position="78"/>
    </location>
</feature>
<dbReference type="Proteomes" id="UP001163823">
    <property type="component" value="Chromosome 4"/>
</dbReference>
<name>A0AAD7Q0Y8_QUISA</name>
<dbReference type="KEGG" id="qsa:O6P43_010592"/>
<evidence type="ECO:0000313" key="2">
    <source>
        <dbReference type="EMBL" id="KAJ7972748.1"/>
    </source>
</evidence>
<keyword evidence="3" id="KW-1185">Reference proteome</keyword>
<feature type="region of interest" description="Disordered" evidence="1">
    <location>
        <begin position="1"/>
        <end position="25"/>
    </location>
</feature>
<reference evidence="2" key="1">
    <citation type="journal article" date="2023" name="Science">
        <title>Elucidation of the pathway for biosynthesis of saponin adjuvants from the soapbark tree.</title>
        <authorList>
            <person name="Reed J."/>
            <person name="Orme A."/>
            <person name="El-Demerdash A."/>
            <person name="Owen C."/>
            <person name="Martin L.B.B."/>
            <person name="Misra R.C."/>
            <person name="Kikuchi S."/>
            <person name="Rejzek M."/>
            <person name="Martin A.C."/>
            <person name="Harkess A."/>
            <person name="Leebens-Mack J."/>
            <person name="Louveau T."/>
            <person name="Stephenson M.J."/>
            <person name="Osbourn A."/>
        </authorList>
    </citation>
    <scope>NUCLEOTIDE SEQUENCE</scope>
    <source>
        <strain evidence="2">S10</strain>
    </source>
</reference>
<evidence type="ECO:0000313" key="3">
    <source>
        <dbReference type="Proteomes" id="UP001163823"/>
    </source>
</evidence>
<dbReference type="Gene3D" id="1.20.1050.10">
    <property type="match status" value="1"/>
</dbReference>
<sequence length="78" mass="8603">MSPEQYAGTFVRNTPIRETGDYTGQNPLAKASIDQWLEAEGQGCNPPTSTLVFQLAFAPKDKDQAKPGTDQTERRQTC</sequence>
<protein>
    <submittedName>
        <fullName evidence="2">Glutathione S-transferase-like</fullName>
    </submittedName>
</protein>
<dbReference type="EMBL" id="JARAOO010000004">
    <property type="protein sequence ID" value="KAJ7972748.1"/>
    <property type="molecule type" value="Genomic_DNA"/>
</dbReference>
<feature type="compositionally biased region" description="Basic and acidic residues" evidence="1">
    <location>
        <begin position="59"/>
        <end position="78"/>
    </location>
</feature>
<evidence type="ECO:0000256" key="1">
    <source>
        <dbReference type="SAM" id="MobiDB-lite"/>
    </source>
</evidence>
<organism evidence="2 3">
    <name type="scientific">Quillaja saponaria</name>
    <name type="common">Soap bark tree</name>
    <dbReference type="NCBI Taxonomy" id="32244"/>
    <lineage>
        <taxon>Eukaryota</taxon>
        <taxon>Viridiplantae</taxon>
        <taxon>Streptophyta</taxon>
        <taxon>Embryophyta</taxon>
        <taxon>Tracheophyta</taxon>
        <taxon>Spermatophyta</taxon>
        <taxon>Magnoliopsida</taxon>
        <taxon>eudicotyledons</taxon>
        <taxon>Gunneridae</taxon>
        <taxon>Pentapetalae</taxon>
        <taxon>rosids</taxon>
        <taxon>fabids</taxon>
        <taxon>Fabales</taxon>
        <taxon>Quillajaceae</taxon>
        <taxon>Quillaja</taxon>
    </lineage>
</organism>
<comment type="caution">
    <text evidence="2">The sequence shown here is derived from an EMBL/GenBank/DDBJ whole genome shotgun (WGS) entry which is preliminary data.</text>
</comment>